<dbReference type="Proteomes" id="UP000199375">
    <property type="component" value="Unassembled WGS sequence"/>
</dbReference>
<dbReference type="CDD" id="cd02199">
    <property type="entry name" value="YjgF_YER057c_UK114_like_1"/>
    <property type="match status" value="1"/>
</dbReference>
<name>A0A1C4WJM7_9ACTN</name>
<dbReference type="EMBL" id="FMCW01000016">
    <property type="protein sequence ID" value="SCE96437.1"/>
    <property type="molecule type" value="Genomic_DNA"/>
</dbReference>
<dbReference type="PANTHER" id="PTHR43760:SF1">
    <property type="entry name" value="ENDORIBONUCLEASE L-PSP_CHORISMATE MUTASE-LIKE DOMAIN-CONTAINING PROTEIN"/>
    <property type="match status" value="1"/>
</dbReference>
<protein>
    <submittedName>
        <fullName evidence="1">Enamine deaminase RidA, house cleaning of reactive enamine intermediates, YjgF/YER057c/UK114 family</fullName>
    </submittedName>
</protein>
<dbReference type="RefSeq" id="WP_091281308.1">
    <property type="nucleotide sequence ID" value="NZ_FMCW01000016.1"/>
</dbReference>
<dbReference type="SUPFAM" id="SSF55298">
    <property type="entry name" value="YjgF-like"/>
    <property type="match status" value="1"/>
</dbReference>
<proteinExistence type="predicted"/>
<accession>A0A1C4WJM7</accession>
<organism evidence="1 2">
    <name type="scientific">Micromonospora haikouensis</name>
    <dbReference type="NCBI Taxonomy" id="686309"/>
    <lineage>
        <taxon>Bacteria</taxon>
        <taxon>Bacillati</taxon>
        <taxon>Actinomycetota</taxon>
        <taxon>Actinomycetes</taxon>
        <taxon>Micromonosporales</taxon>
        <taxon>Micromonosporaceae</taxon>
        <taxon>Micromonospora</taxon>
    </lineage>
</organism>
<reference evidence="1 2" key="1">
    <citation type="submission" date="2016-06" db="EMBL/GenBank/DDBJ databases">
        <authorList>
            <person name="Kjaerup R.B."/>
            <person name="Dalgaard T.S."/>
            <person name="Juul-Madsen H.R."/>
        </authorList>
    </citation>
    <scope>NUCLEOTIDE SEQUENCE [LARGE SCALE GENOMIC DNA]</scope>
    <source>
        <strain evidence="1 2">DSM 45626</strain>
    </source>
</reference>
<dbReference type="InterPro" id="IPR013813">
    <property type="entry name" value="Endoribo_LPSP/chorism_mut-like"/>
</dbReference>
<dbReference type="InterPro" id="IPR035959">
    <property type="entry name" value="RutC-like_sf"/>
</dbReference>
<dbReference type="Gene3D" id="3.30.1330.40">
    <property type="entry name" value="RutC-like"/>
    <property type="match status" value="1"/>
</dbReference>
<dbReference type="PANTHER" id="PTHR43760">
    <property type="entry name" value="ENDORIBONUCLEASE-RELATED"/>
    <property type="match status" value="1"/>
</dbReference>
<evidence type="ECO:0000313" key="1">
    <source>
        <dbReference type="EMBL" id="SCE96437.1"/>
    </source>
</evidence>
<gene>
    <name evidence="1" type="ORF">GA0070558_11628</name>
</gene>
<dbReference type="AlphaFoldDB" id="A0A1C4WJM7"/>
<evidence type="ECO:0000313" key="2">
    <source>
        <dbReference type="Proteomes" id="UP000199375"/>
    </source>
</evidence>
<sequence>MTTPTPEQRVAELGLVIPDYADPPYGERYGAMKPFHRSGRILTLGGMTPEDRQGNKVFPGRVGATVTPEQGYEAARYTAVNVLGLIRFAVGSLDEVTSFVRTLCLVVTTPEFSDVNLVANGAGDLFVEVFGDRVGRATSASMGVLSLSGGNVFEILTVVETRRAADS</sequence>